<feature type="non-terminal residue" evidence="2">
    <location>
        <position position="1"/>
    </location>
</feature>
<proteinExistence type="predicted"/>
<reference evidence="2" key="1">
    <citation type="submission" date="2014-12" db="EMBL/GenBank/DDBJ databases">
        <title>Insight into the proteome of Arion vulgaris.</title>
        <authorList>
            <person name="Aradska J."/>
            <person name="Bulat T."/>
            <person name="Smidak R."/>
            <person name="Sarate P."/>
            <person name="Gangsoo J."/>
            <person name="Sialana F."/>
            <person name="Bilban M."/>
            <person name="Lubec G."/>
        </authorList>
    </citation>
    <scope>NUCLEOTIDE SEQUENCE</scope>
    <source>
        <tissue evidence="2">Skin</tissue>
    </source>
</reference>
<dbReference type="EMBL" id="HACG01009311">
    <property type="protein sequence ID" value="CEK56176.1"/>
    <property type="molecule type" value="Transcribed_RNA"/>
</dbReference>
<protein>
    <submittedName>
        <fullName evidence="2">Uncharacterized protein</fullName>
    </submittedName>
</protein>
<feature type="compositionally biased region" description="Low complexity" evidence="1">
    <location>
        <begin position="189"/>
        <end position="206"/>
    </location>
</feature>
<evidence type="ECO:0000256" key="1">
    <source>
        <dbReference type="SAM" id="MobiDB-lite"/>
    </source>
</evidence>
<feature type="region of interest" description="Disordered" evidence="1">
    <location>
        <begin position="112"/>
        <end position="146"/>
    </location>
</feature>
<feature type="region of interest" description="Disordered" evidence="1">
    <location>
        <begin position="1"/>
        <end position="25"/>
    </location>
</feature>
<accession>A0A0B6YK35</accession>
<organism evidence="2">
    <name type="scientific">Arion vulgaris</name>
    <dbReference type="NCBI Taxonomy" id="1028688"/>
    <lineage>
        <taxon>Eukaryota</taxon>
        <taxon>Metazoa</taxon>
        <taxon>Spiralia</taxon>
        <taxon>Lophotrochozoa</taxon>
        <taxon>Mollusca</taxon>
        <taxon>Gastropoda</taxon>
        <taxon>Heterobranchia</taxon>
        <taxon>Euthyneura</taxon>
        <taxon>Panpulmonata</taxon>
        <taxon>Eupulmonata</taxon>
        <taxon>Stylommatophora</taxon>
        <taxon>Helicina</taxon>
        <taxon>Arionoidea</taxon>
        <taxon>Arionidae</taxon>
        <taxon>Arion</taxon>
    </lineage>
</organism>
<sequence length="245" mass="27069">PSQPPPVPTRPASYTPSTHDSLNMLNNLDSVGNYGSAADDLENTGLQGYIPDFYQYLESYQNPRHTSNAHPLLRATHPPLGSRAALESDSIQKAPWEFEYPNILENYMEGDKKQHDKMAKQMPGMHSPHSSPALSHTRSQDEHQAACANSISSLNESEDDMNAYHWDISDWAPGHSKPNISEVPTNEIPHSPSSSQPSDDCNANADNFDDDDDNITTQAIYNGDDDGPLLSSDEKRQSIDNSNVH</sequence>
<feature type="non-terminal residue" evidence="2">
    <location>
        <position position="245"/>
    </location>
</feature>
<name>A0A0B6YK35_9EUPU</name>
<feature type="compositionally biased region" description="Polar residues" evidence="1">
    <location>
        <begin position="128"/>
        <end position="137"/>
    </location>
</feature>
<feature type="compositionally biased region" description="Polar residues" evidence="1">
    <location>
        <begin position="12"/>
        <end position="25"/>
    </location>
</feature>
<gene>
    <name evidence="2" type="primary">ORF26990</name>
</gene>
<dbReference type="AlphaFoldDB" id="A0A0B6YK35"/>
<feature type="region of interest" description="Disordered" evidence="1">
    <location>
        <begin position="175"/>
        <end position="245"/>
    </location>
</feature>
<evidence type="ECO:0000313" key="2">
    <source>
        <dbReference type="EMBL" id="CEK56176.1"/>
    </source>
</evidence>